<dbReference type="GO" id="GO:0003887">
    <property type="term" value="F:DNA-directed DNA polymerase activity"/>
    <property type="evidence" value="ECO:0007669"/>
    <property type="project" value="UniProtKB-KW"/>
</dbReference>
<dbReference type="Proteomes" id="UP000886042">
    <property type="component" value="Unassembled WGS sequence"/>
</dbReference>
<dbReference type="Gene3D" id="1.10.8.60">
    <property type="match status" value="1"/>
</dbReference>
<dbReference type="InterPro" id="IPR008921">
    <property type="entry name" value="DNA_pol3_clamp-load_cplx_C"/>
</dbReference>
<accession>A0A7C3C1N4</accession>
<dbReference type="NCBIfam" id="TIGR01128">
    <property type="entry name" value="holA"/>
    <property type="match status" value="1"/>
</dbReference>
<dbReference type="InterPro" id="IPR027417">
    <property type="entry name" value="P-loop_NTPase"/>
</dbReference>
<keyword evidence="3" id="KW-0548">Nucleotidyltransferase</keyword>
<protein>
    <recommendedName>
        <fullName evidence="1">DNA-directed DNA polymerase</fullName>
        <ecNumber evidence="1">2.7.7.7</ecNumber>
    </recommendedName>
</protein>
<comment type="similarity">
    <text evidence="6">Belongs to the DNA polymerase HolA subunit family.</text>
</comment>
<evidence type="ECO:0000256" key="6">
    <source>
        <dbReference type="ARBA" id="ARBA00034754"/>
    </source>
</evidence>
<evidence type="ECO:0000256" key="3">
    <source>
        <dbReference type="ARBA" id="ARBA00022695"/>
    </source>
</evidence>
<dbReference type="PANTHER" id="PTHR34388:SF1">
    <property type="entry name" value="DNA POLYMERASE III SUBUNIT DELTA"/>
    <property type="match status" value="1"/>
</dbReference>
<dbReference type="Pfam" id="PF21694">
    <property type="entry name" value="DNA_pol3_delta_C"/>
    <property type="match status" value="1"/>
</dbReference>
<keyword evidence="5" id="KW-0239">DNA-directed DNA polymerase</keyword>
<sequence>MKLSGGRIDAFVKAPPPDMCGVLLFGPDQGLSSERTETLLKRLSDNPDDPFSTTSLSADDLIADPARLGDEMSALSLLGDKRIIRVRLSHERPGAAIAKLVKSLDAEPHRCAAILVIEAGDLSPRSAVRKSFETAKNFTALPSYADTATTLSGLVKSALSAQNIRIEAEALEAFVPLLHGDRRLARTEIEKLILYMGPTATEESQTENPATHILVTLADIKAIASGAGASGLDDIVMHTMSGNMVQCDASYQRALEGKTSPHSVLAALQRHLSRLHHARSLMQVGHSADEAMKNLRPPVFIMQKSAFSQQLRLWGEPALSRALSRALETETQMKTTGAPAEALMGRLLLALSGYAQNRAQRR</sequence>
<dbReference type="GO" id="GO:0003677">
    <property type="term" value="F:DNA binding"/>
    <property type="evidence" value="ECO:0007669"/>
    <property type="project" value="InterPro"/>
</dbReference>
<dbReference type="EMBL" id="DRMN01000323">
    <property type="protein sequence ID" value="HFB55242.1"/>
    <property type="molecule type" value="Genomic_DNA"/>
</dbReference>
<dbReference type="InterPro" id="IPR005790">
    <property type="entry name" value="DNA_polIII_delta"/>
</dbReference>
<evidence type="ECO:0000256" key="5">
    <source>
        <dbReference type="ARBA" id="ARBA00022932"/>
    </source>
</evidence>
<evidence type="ECO:0000256" key="1">
    <source>
        <dbReference type="ARBA" id="ARBA00012417"/>
    </source>
</evidence>
<dbReference type="InterPro" id="IPR048466">
    <property type="entry name" value="DNA_pol3_delta-like_C"/>
</dbReference>
<dbReference type="SUPFAM" id="SSF52540">
    <property type="entry name" value="P-loop containing nucleoside triphosphate hydrolases"/>
    <property type="match status" value="1"/>
</dbReference>
<organism evidence="9">
    <name type="scientific">Hellea balneolensis</name>
    <dbReference type="NCBI Taxonomy" id="287478"/>
    <lineage>
        <taxon>Bacteria</taxon>
        <taxon>Pseudomonadati</taxon>
        <taxon>Pseudomonadota</taxon>
        <taxon>Alphaproteobacteria</taxon>
        <taxon>Maricaulales</taxon>
        <taxon>Robiginitomaculaceae</taxon>
        <taxon>Hellea</taxon>
    </lineage>
</organism>
<dbReference type="Gene3D" id="3.40.50.300">
    <property type="entry name" value="P-loop containing nucleotide triphosphate hydrolases"/>
    <property type="match status" value="1"/>
</dbReference>
<reference evidence="9" key="1">
    <citation type="journal article" date="2020" name="mSystems">
        <title>Genome- and Community-Level Interaction Insights into Carbon Utilization and Element Cycling Functions of Hydrothermarchaeota in Hydrothermal Sediment.</title>
        <authorList>
            <person name="Zhou Z."/>
            <person name="Liu Y."/>
            <person name="Xu W."/>
            <person name="Pan J."/>
            <person name="Luo Z.H."/>
            <person name="Li M."/>
        </authorList>
    </citation>
    <scope>NUCLEOTIDE SEQUENCE [LARGE SCALE GENOMIC DNA]</scope>
    <source>
        <strain evidence="9">HyVt-489</strain>
    </source>
</reference>
<dbReference type="AlphaFoldDB" id="A0A7C3C1N4"/>
<feature type="domain" description="DNA polymerase III delta subunit-like C-terminal" evidence="8">
    <location>
        <begin position="235"/>
        <end position="349"/>
    </location>
</feature>
<evidence type="ECO:0000256" key="7">
    <source>
        <dbReference type="ARBA" id="ARBA00049244"/>
    </source>
</evidence>
<evidence type="ECO:0000259" key="8">
    <source>
        <dbReference type="Pfam" id="PF21694"/>
    </source>
</evidence>
<dbReference type="Gene3D" id="1.20.272.10">
    <property type="match status" value="1"/>
</dbReference>
<dbReference type="GO" id="GO:0006261">
    <property type="term" value="P:DNA-templated DNA replication"/>
    <property type="evidence" value="ECO:0007669"/>
    <property type="project" value="TreeGrafter"/>
</dbReference>
<proteinExistence type="inferred from homology"/>
<evidence type="ECO:0000313" key="9">
    <source>
        <dbReference type="EMBL" id="HFB55242.1"/>
    </source>
</evidence>
<name>A0A7C3C1N4_9PROT</name>
<keyword evidence="4" id="KW-0235">DNA replication</keyword>
<dbReference type="PANTHER" id="PTHR34388">
    <property type="entry name" value="DNA POLYMERASE III SUBUNIT DELTA"/>
    <property type="match status" value="1"/>
</dbReference>
<gene>
    <name evidence="9" type="ORF">ENJ46_04895</name>
</gene>
<dbReference type="EC" id="2.7.7.7" evidence="1"/>
<dbReference type="GO" id="GO:0009360">
    <property type="term" value="C:DNA polymerase III complex"/>
    <property type="evidence" value="ECO:0007669"/>
    <property type="project" value="TreeGrafter"/>
</dbReference>
<comment type="catalytic activity">
    <reaction evidence="7">
        <text>DNA(n) + a 2'-deoxyribonucleoside 5'-triphosphate = DNA(n+1) + diphosphate</text>
        <dbReference type="Rhea" id="RHEA:22508"/>
        <dbReference type="Rhea" id="RHEA-COMP:17339"/>
        <dbReference type="Rhea" id="RHEA-COMP:17340"/>
        <dbReference type="ChEBI" id="CHEBI:33019"/>
        <dbReference type="ChEBI" id="CHEBI:61560"/>
        <dbReference type="ChEBI" id="CHEBI:173112"/>
        <dbReference type="EC" id="2.7.7.7"/>
    </reaction>
</comment>
<dbReference type="SUPFAM" id="SSF48019">
    <property type="entry name" value="post-AAA+ oligomerization domain-like"/>
    <property type="match status" value="1"/>
</dbReference>
<keyword evidence="2" id="KW-0808">Transferase</keyword>
<comment type="caution">
    <text evidence="9">The sequence shown here is derived from an EMBL/GenBank/DDBJ whole genome shotgun (WGS) entry which is preliminary data.</text>
</comment>
<evidence type="ECO:0000256" key="4">
    <source>
        <dbReference type="ARBA" id="ARBA00022705"/>
    </source>
</evidence>
<evidence type="ECO:0000256" key="2">
    <source>
        <dbReference type="ARBA" id="ARBA00022679"/>
    </source>
</evidence>